<gene>
    <name evidence="1" type="ORF">OM960_18775</name>
</gene>
<evidence type="ECO:0000313" key="2">
    <source>
        <dbReference type="Proteomes" id="UP001207582"/>
    </source>
</evidence>
<accession>A0ABT3J7B7</accession>
<sequence>MTPQDAATALDGNQYREEGSCELFREMRAAGLVAVFGASDDLVELRGAIDDELGRGPVLLGPEGLIINRCDDDRCPHFRETAKSAVTIRPVFHSRGSADGCWTYETDLPVATYRILEDDVPYCRGIVFAMADLKARFQPEPRPSGETKAPGALRLVSARDRDIGAMLLLNGRPVARCDYDAHGSAGPEILSETAKNLSAILGLPLVEEELDDDEFLEMRDALDD</sequence>
<organism evidence="1 2">
    <name type="scientific">Defluviimonas salinarum</name>
    <dbReference type="NCBI Taxonomy" id="2992147"/>
    <lineage>
        <taxon>Bacteria</taxon>
        <taxon>Pseudomonadati</taxon>
        <taxon>Pseudomonadota</taxon>
        <taxon>Alphaproteobacteria</taxon>
        <taxon>Rhodobacterales</taxon>
        <taxon>Paracoccaceae</taxon>
        <taxon>Albidovulum</taxon>
    </lineage>
</organism>
<reference evidence="1 2" key="1">
    <citation type="submission" date="2022-10" db="EMBL/GenBank/DDBJ databases">
        <title>Defluviimonas sp. CAU 1641 isolated from mud.</title>
        <authorList>
            <person name="Kim W."/>
        </authorList>
    </citation>
    <scope>NUCLEOTIDE SEQUENCE [LARGE SCALE GENOMIC DNA]</scope>
    <source>
        <strain evidence="1 2">CAU 1641</strain>
    </source>
</reference>
<protein>
    <submittedName>
        <fullName evidence="1">Uncharacterized protein</fullName>
    </submittedName>
</protein>
<dbReference type="EMBL" id="JAPDOG010000021">
    <property type="protein sequence ID" value="MCW3783588.1"/>
    <property type="molecule type" value="Genomic_DNA"/>
</dbReference>
<dbReference type="RefSeq" id="WP_264773032.1">
    <property type="nucleotide sequence ID" value="NZ_JAPDOG010000021.1"/>
</dbReference>
<dbReference type="Proteomes" id="UP001207582">
    <property type="component" value="Unassembled WGS sequence"/>
</dbReference>
<name>A0ABT3J7B7_9RHOB</name>
<evidence type="ECO:0000313" key="1">
    <source>
        <dbReference type="EMBL" id="MCW3783588.1"/>
    </source>
</evidence>
<proteinExistence type="predicted"/>
<keyword evidence="2" id="KW-1185">Reference proteome</keyword>
<comment type="caution">
    <text evidence="1">The sequence shown here is derived from an EMBL/GenBank/DDBJ whole genome shotgun (WGS) entry which is preliminary data.</text>
</comment>